<sequence length="101" mass="11869">MDLQYPQSPTPPFRWLELRGRLLKVPEWIPSLQGLTGLHLRWSKINEDPTESLQHLPNLRFLELDLAYEDMSETFIQTLEKQKEEGGNWKLAHIPKIGIYS</sequence>
<evidence type="ECO:0000313" key="1">
    <source>
        <dbReference type="EMBL" id="KAL0458734.1"/>
    </source>
</evidence>
<reference evidence="1" key="1">
    <citation type="submission" date="2020-06" db="EMBL/GenBank/DDBJ databases">
        <authorList>
            <person name="Li T."/>
            <person name="Hu X."/>
            <person name="Zhang T."/>
            <person name="Song X."/>
            <person name="Zhang H."/>
            <person name="Dai N."/>
            <person name="Sheng W."/>
            <person name="Hou X."/>
            <person name="Wei L."/>
        </authorList>
    </citation>
    <scope>NUCLEOTIDE SEQUENCE</scope>
    <source>
        <strain evidence="1">KEN1</strain>
        <tissue evidence="1">Leaf</tissue>
    </source>
</reference>
<organism evidence="1">
    <name type="scientific">Sesamum latifolium</name>
    <dbReference type="NCBI Taxonomy" id="2727402"/>
    <lineage>
        <taxon>Eukaryota</taxon>
        <taxon>Viridiplantae</taxon>
        <taxon>Streptophyta</taxon>
        <taxon>Embryophyta</taxon>
        <taxon>Tracheophyta</taxon>
        <taxon>Spermatophyta</taxon>
        <taxon>Magnoliopsida</taxon>
        <taxon>eudicotyledons</taxon>
        <taxon>Gunneridae</taxon>
        <taxon>Pentapetalae</taxon>
        <taxon>asterids</taxon>
        <taxon>lamiids</taxon>
        <taxon>Lamiales</taxon>
        <taxon>Pedaliaceae</taxon>
        <taxon>Sesamum</taxon>
    </lineage>
</organism>
<protein>
    <submittedName>
        <fullName evidence="1">Uncharacterized protein</fullName>
    </submittedName>
</protein>
<gene>
    <name evidence="1" type="ORF">Slati_0500600</name>
</gene>
<comment type="caution">
    <text evidence="1">The sequence shown here is derived from an EMBL/GenBank/DDBJ whole genome shotgun (WGS) entry which is preliminary data.</text>
</comment>
<dbReference type="SUPFAM" id="SSF52058">
    <property type="entry name" value="L domain-like"/>
    <property type="match status" value="1"/>
</dbReference>
<reference evidence="1" key="2">
    <citation type="journal article" date="2024" name="Plant">
        <title>Genomic evolution and insights into agronomic trait innovations of Sesamum species.</title>
        <authorList>
            <person name="Miao H."/>
            <person name="Wang L."/>
            <person name="Qu L."/>
            <person name="Liu H."/>
            <person name="Sun Y."/>
            <person name="Le M."/>
            <person name="Wang Q."/>
            <person name="Wei S."/>
            <person name="Zheng Y."/>
            <person name="Lin W."/>
            <person name="Duan Y."/>
            <person name="Cao H."/>
            <person name="Xiong S."/>
            <person name="Wang X."/>
            <person name="Wei L."/>
            <person name="Li C."/>
            <person name="Ma Q."/>
            <person name="Ju M."/>
            <person name="Zhao R."/>
            <person name="Li G."/>
            <person name="Mu C."/>
            <person name="Tian Q."/>
            <person name="Mei H."/>
            <person name="Zhang T."/>
            <person name="Gao T."/>
            <person name="Zhang H."/>
        </authorList>
    </citation>
    <scope>NUCLEOTIDE SEQUENCE</scope>
    <source>
        <strain evidence="1">KEN1</strain>
    </source>
</reference>
<proteinExistence type="predicted"/>
<dbReference type="InterPro" id="IPR032675">
    <property type="entry name" value="LRR_dom_sf"/>
</dbReference>
<dbReference type="Gene3D" id="3.80.10.10">
    <property type="entry name" value="Ribonuclease Inhibitor"/>
    <property type="match status" value="1"/>
</dbReference>
<accession>A0AAW2XX82</accession>
<dbReference type="AlphaFoldDB" id="A0AAW2XX82"/>
<name>A0AAW2XX82_9LAMI</name>
<dbReference type="EMBL" id="JACGWN010000002">
    <property type="protein sequence ID" value="KAL0458734.1"/>
    <property type="molecule type" value="Genomic_DNA"/>
</dbReference>